<dbReference type="EMBL" id="PIPZ01000001">
    <property type="protein sequence ID" value="RUO60900.1"/>
    <property type="molecule type" value="Genomic_DNA"/>
</dbReference>
<reference evidence="7" key="1">
    <citation type="journal article" date="2018" name="Front. Microbiol.">
        <title>Genome-Based Analysis Reveals the Taxonomy and Diversity of the Family Idiomarinaceae.</title>
        <authorList>
            <person name="Liu Y."/>
            <person name="Lai Q."/>
            <person name="Shao Z."/>
        </authorList>
    </citation>
    <scope>NUCLEOTIDE SEQUENCE [LARGE SCALE GENOMIC DNA]</scope>
    <source>
        <strain evidence="7">PIM1</strain>
    </source>
</reference>
<dbReference type="PANTHER" id="PTHR14226">
    <property type="entry name" value="NEUROPATHY TARGET ESTERASE/SWISS CHEESE D.MELANOGASTER"/>
    <property type="match status" value="1"/>
</dbReference>
<evidence type="ECO:0000313" key="7">
    <source>
        <dbReference type="Proteomes" id="UP000288127"/>
    </source>
</evidence>
<evidence type="ECO:0000256" key="1">
    <source>
        <dbReference type="ARBA" id="ARBA00022801"/>
    </source>
</evidence>
<feature type="active site" description="Nucleophile" evidence="4">
    <location>
        <position position="103"/>
    </location>
</feature>
<dbReference type="OrthoDB" id="8541087at2"/>
<evidence type="ECO:0000256" key="2">
    <source>
        <dbReference type="ARBA" id="ARBA00022963"/>
    </source>
</evidence>
<comment type="caution">
    <text evidence="6">The sequence shown here is derived from an EMBL/GenBank/DDBJ whole genome shotgun (WGS) entry which is preliminary data.</text>
</comment>
<dbReference type="RefSeq" id="WP_126758538.1">
    <property type="nucleotide sequence ID" value="NZ_PIPZ01000001.1"/>
</dbReference>
<keyword evidence="2 4" id="KW-0442">Lipid degradation</keyword>
<feature type="active site" description="Proton acceptor" evidence="4">
    <location>
        <position position="286"/>
    </location>
</feature>
<keyword evidence="3 4" id="KW-0443">Lipid metabolism</keyword>
<dbReference type="AlphaFoldDB" id="A0A432YIY0"/>
<proteinExistence type="predicted"/>
<keyword evidence="7" id="KW-1185">Reference proteome</keyword>
<accession>A0A432YIY0</accession>
<dbReference type="Pfam" id="PF01734">
    <property type="entry name" value="Patatin"/>
    <property type="match status" value="1"/>
</dbReference>
<name>A0A432YIY0_9GAMM</name>
<protein>
    <recommendedName>
        <fullName evidence="5">PNPLA domain-containing protein</fullName>
    </recommendedName>
</protein>
<evidence type="ECO:0000313" key="6">
    <source>
        <dbReference type="EMBL" id="RUO60900.1"/>
    </source>
</evidence>
<dbReference type="InterPro" id="IPR050301">
    <property type="entry name" value="NTE"/>
</dbReference>
<feature type="domain" description="PNPLA" evidence="5">
    <location>
        <begin position="58"/>
        <end position="299"/>
    </location>
</feature>
<dbReference type="PROSITE" id="PS51635">
    <property type="entry name" value="PNPLA"/>
    <property type="match status" value="1"/>
</dbReference>
<gene>
    <name evidence="6" type="ORF">CWI76_01065</name>
</gene>
<dbReference type="InterPro" id="IPR002641">
    <property type="entry name" value="PNPLA_dom"/>
</dbReference>
<dbReference type="PANTHER" id="PTHR14226:SF78">
    <property type="entry name" value="SLR0060 PROTEIN"/>
    <property type="match status" value="1"/>
</dbReference>
<dbReference type="SUPFAM" id="SSF52151">
    <property type="entry name" value="FabD/lysophospholipase-like"/>
    <property type="match status" value="1"/>
</dbReference>
<keyword evidence="1 4" id="KW-0378">Hydrolase</keyword>
<dbReference type="GO" id="GO:0016787">
    <property type="term" value="F:hydrolase activity"/>
    <property type="evidence" value="ECO:0007669"/>
    <property type="project" value="UniProtKB-UniRule"/>
</dbReference>
<comment type="caution">
    <text evidence="4">Lacks conserved residue(s) required for the propagation of feature annotation.</text>
</comment>
<evidence type="ECO:0000256" key="3">
    <source>
        <dbReference type="ARBA" id="ARBA00023098"/>
    </source>
</evidence>
<feature type="short sequence motif" description="DGA/G" evidence="4">
    <location>
        <begin position="286"/>
        <end position="288"/>
    </location>
</feature>
<dbReference type="Proteomes" id="UP000288127">
    <property type="component" value="Unassembled WGS sequence"/>
</dbReference>
<dbReference type="GO" id="GO:0016042">
    <property type="term" value="P:lipid catabolic process"/>
    <property type="evidence" value="ECO:0007669"/>
    <property type="project" value="UniProtKB-UniRule"/>
</dbReference>
<dbReference type="InterPro" id="IPR016035">
    <property type="entry name" value="Acyl_Trfase/lysoPLipase"/>
</dbReference>
<evidence type="ECO:0000259" key="5">
    <source>
        <dbReference type="PROSITE" id="PS51635"/>
    </source>
</evidence>
<evidence type="ECO:0000256" key="4">
    <source>
        <dbReference type="PROSITE-ProRule" id="PRU01161"/>
    </source>
</evidence>
<sequence length="451" mass="50818">MRRLISVIGIVFLSQLTGCATYGVIDNQSQTESDAPRNYSLMNYDANHSRSDDITLVLAFSGGGSRAAALSYGVLEGLRDTTITIDDEEVKLLNEVDMITSVSGGSFTAAYYGLHGNKIFEDFEKDFLRRDYVSEWLYGVASPLLWFSDKGRTDIATRIYEQRLFKGATFADLSQKDGPLILINASDLGGGIRFSFIQEYFDLLCSNIASFPIARAVTASSAVPVMLNPVVLKNHKGCYNPAQNYLEELDETRIEEAKLAPHLIETVKTLRSYKNRDERQYIHLVDGGITDNLGLMAFYELVEIGGGITNFMERIGSKPSKRLVIISVNASTKPRYNIEHTNEIPDIEPTISAVTDTQLHRYNAATISLIRRSMERWSDELSNFWQPIDPYFIEISFDGIQQESRRIFLNQIPTSLSLSEEQADELTKVGVELLQNNTDFQRLLHDIKREQ</sequence>
<dbReference type="Gene3D" id="3.40.1090.10">
    <property type="entry name" value="Cytosolic phospholipase A2 catalytic domain"/>
    <property type="match status" value="1"/>
</dbReference>
<organism evidence="6 7">
    <name type="scientific">Pseudidiomarina marina</name>
    <dbReference type="NCBI Taxonomy" id="502366"/>
    <lineage>
        <taxon>Bacteria</taxon>
        <taxon>Pseudomonadati</taxon>
        <taxon>Pseudomonadota</taxon>
        <taxon>Gammaproteobacteria</taxon>
        <taxon>Alteromonadales</taxon>
        <taxon>Idiomarinaceae</taxon>
        <taxon>Pseudidiomarina</taxon>
    </lineage>
</organism>